<gene>
    <name evidence="6" type="primary">ORF186157</name>
</gene>
<keyword evidence="4" id="KW-0175">Coiled coil</keyword>
<evidence type="ECO:0000256" key="1">
    <source>
        <dbReference type="ARBA" id="ARBA00015683"/>
    </source>
</evidence>
<dbReference type="EMBL" id="HACG01045166">
    <property type="protein sequence ID" value="CEK92031.1"/>
    <property type="molecule type" value="Transcribed_RNA"/>
</dbReference>
<protein>
    <recommendedName>
        <fullName evidence="1">WD repeat and coiled-coil-containing protein</fullName>
    </recommendedName>
</protein>
<evidence type="ECO:0000313" key="6">
    <source>
        <dbReference type="EMBL" id="CEK92031.1"/>
    </source>
</evidence>
<proteinExistence type="predicted"/>
<dbReference type="Pfam" id="PF15390">
    <property type="entry name" value="WDCP"/>
    <property type="match status" value="1"/>
</dbReference>
<organism evidence="6">
    <name type="scientific">Arion vulgaris</name>
    <dbReference type="NCBI Taxonomy" id="1028688"/>
    <lineage>
        <taxon>Eukaryota</taxon>
        <taxon>Metazoa</taxon>
        <taxon>Spiralia</taxon>
        <taxon>Lophotrochozoa</taxon>
        <taxon>Mollusca</taxon>
        <taxon>Gastropoda</taxon>
        <taxon>Heterobranchia</taxon>
        <taxon>Euthyneura</taxon>
        <taxon>Panpulmonata</taxon>
        <taxon>Eupulmonata</taxon>
        <taxon>Stylommatophora</taxon>
        <taxon>Helicina</taxon>
        <taxon>Arionoidea</taxon>
        <taxon>Arionidae</taxon>
        <taxon>Arion</taxon>
    </lineage>
</organism>
<reference evidence="6" key="1">
    <citation type="submission" date="2014-12" db="EMBL/GenBank/DDBJ databases">
        <title>Insight into the proteome of Arion vulgaris.</title>
        <authorList>
            <person name="Aradska J."/>
            <person name="Bulat T."/>
            <person name="Smidak R."/>
            <person name="Sarate P."/>
            <person name="Gangsoo J."/>
            <person name="Sialana F."/>
            <person name="Bilban M."/>
            <person name="Lubec G."/>
        </authorList>
    </citation>
    <scope>NUCLEOTIDE SEQUENCE</scope>
    <source>
        <tissue evidence="6">Skin</tissue>
    </source>
</reference>
<dbReference type="GO" id="GO:0019900">
    <property type="term" value="F:kinase binding"/>
    <property type="evidence" value="ECO:0007669"/>
    <property type="project" value="TreeGrafter"/>
</dbReference>
<dbReference type="InterPro" id="IPR028041">
    <property type="entry name" value="WDCP"/>
</dbReference>
<feature type="compositionally biased region" description="Polar residues" evidence="5">
    <location>
        <begin position="9"/>
        <end position="22"/>
    </location>
</feature>
<keyword evidence="2" id="KW-0853">WD repeat</keyword>
<dbReference type="PANTHER" id="PTHR14897">
    <property type="entry name" value="WD REPEAT AND COILED-COIL-CONTAINING PROTEIN"/>
    <property type="match status" value="1"/>
</dbReference>
<keyword evidence="3" id="KW-0677">Repeat</keyword>
<sequence>KTARGSPDYNLQSDIKPQTTSDVIQTTPNIKPKITSVIQTSPNIKPQTTSNVIQTTPDVIQTSRDSPDQACSLKSDPQPNTHEERIQLSDVDHSLRTQDVDPAREDLGFESSNNSADSMWEALDKQTKSQKDSIDALHHRLELLSTMVEETACVFPTHYQDMNEPETIEIYCEKPEGTETKRFLLDNGRLQLDPIKLSFGLSTVELWLDGIPCVLGANIDGYIPLKFSPSTKLQISGKLMGR</sequence>
<evidence type="ECO:0000256" key="3">
    <source>
        <dbReference type="ARBA" id="ARBA00022737"/>
    </source>
</evidence>
<evidence type="ECO:0000256" key="5">
    <source>
        <dbReference type="SAM" id="MobiDB-lite"/>
    </source>
</evidence>
<evidence type="ECO:0000256" key="4">
    <source>
        <dbReference type="ARBA" id="ARBA00023054"/>
    </source>
</evidence>
<feature type="non-terminal residue" evidence="6">
    <location>
        <position position="1"/>
    </location>
</feature>
<name>A0A0B7BI96_9EUPU</name>
<feature type="region of interest" description="Disordered" evidence="5">
    <location>
        <begin position="1"/>
        <end position="22"/>
    </location>
</feature>
<dbReference type="AlphaFoldDB" id="A0A0B7BI96"/>
<accession>A0A0B7BI96</accession>
<feature type="region of interest" description="Disordered" evidence="5">
    <location>
        <begin position="61"/>
        <end position="83"/>
    </location>
</feature>
<evidence type="ECO:0000256" key="2">
    <source>
        <dbReference type="ARBA" id="ARBA00022574"/>
    </source>
</evidence>
<dbReference type="PANTHER" id="PTHR14897:SF5">
    <property type="entry name" value="WD REPEAT AND COILED-COIL-CONTAINING PROTEIN"/>
    <property type="match status" value="1"/>
</dbReference>